<dbReference type="AlphaFoldDB" id="L9KXD5"/>
<feature type="compositionally biased region" description="Basic residues" evidence="8">
    <location>
        <begin position="37"/>
        <end position="46"/>
    </location>
</feature>
<dbReference type="EMBL" id="KB320609">
    <property type="protein sequence ID" value="ELW67466.1"/>
    <property type="molecule type" value="Genomic_DNA"/>
</dbReference>
<comment type="function">
    <text evidence="5">Binds to the inner side of the nucleosomal DNA thus altering the interaction between the DNA and the histone octamer. May be involved in the process which maintains transcribable genes in a unique chromatin conformation.</text>
</comment>
<protein>
    <recommendedName>
        <fullName evidence="6">Non-histone chromosomal protein HMG-17</fullName>
    </recommendedName>
    <alternativeName>
        <fullName evidence="7">High mobility group nucleosome-binding domain-containing protein 2</fullName>
    </alternativeName>
</protein>
<dbReference type="GO" id="GO:0005634">
    <property type="term" value="C:nucleus"/>
    <property type="evidence" value="ECO:0007669"/>
    <property type="project" value="UniProtKB-SubCell"/>
</dbReference>
<dbReference type="PANTHER" id="PTHR23087">
    <property type="entry name" value="NONHISTONE CHROMOSOMAL PROTEIN HMG"/>
    <property type="match status" value="1"/>
</dbReference>
<dbReference type="PANTHER" id="PTHR23087:SF13">
    <property type="entry name" value="NON-HISTONE CHROMOSOMAL PROTEIN HMG-17"/>
    <property type="match status" value="1"/>
</dbReference>
<dbReference type="GO" id="GO:0031492">
    <property type="term" value="F:nucleosomal DNA binding"/>
    <property type="evidence" value="ECO:0007669"/>
    <property type="project" value="InterPro"/>
</dbReference>
<comment type="subcellular location">
    <subcellularLocation>
        <location evidence="1">Nucleus</location>
    </subcellularLocation>
</comment>
<keyword evidence="10" id="KW-1185">Reference proteome</keyword>
<dbReference type="PRINTS" id="PR00925">
    <property type="entry name" value="NONHISHMG17"/>
</dbReference>
<accession>L9KXD5</accession>
<dbReference type="STRING" id="246437.L9KXD5"/>
<proteinExistence type="inferred from homology"/>
<gene>
    <name evidence="9" type="ORF">TREES_T100002811</name>
</gene>
<evidence type="ECO:0000256" key="6">
    <source>
        <dbReference type="ARBA" id="ARBA00040304"/>
    </source>
</evidence>
<reference evidence="10" key="1">
    <citation type="submission" date="2012-07" db="EMBL/GenBank/DDBJ databases">
        <title>Genome of the Chinese tree shrew, a rising model animal genetically related to primates.</title>
        <authorList>
            <person name="Zhang G."/>
            <person name="Fan Y."/>
            <person name="Yao Y."/>
            <person name="Huang Z."/>
        </authorList>
    </citation>
    <scope>NUCLEOTIDE SEQUENCE [LARGE SCALE GENOMIC DNA]</scope>
</reference>
<keyword evidence="3" id="KW-0238">DNA-binding</keyword>
<dbReference type="InterPro" id="IPR000079">
    <property type="entry name" value="HMGN_fam"/>
</dbReference>
<dbReference type="Proteomes" id="UP000011518">
    <property type="component" value="Unassembled WGS sequence"/>
</dbReference>
<feature type="compositionally biased region" description="Basic and acidic residues" evidence="8">
    <location>
        <begin position="80"/>
        <end position="96"/>
    </location>
</feature>
<reference evidence="10" key="2">
    <citation type="journal article" date="2013" name="Nat. Commun.">
        <title>Genome of the Chinese tree shrew.</title>
        <authorList>
            <person name="Fan Y."/>
            <person name="Huang Z.Y."/>
            <person name="Cao C.C."/>
            <person name="Chen C.S."/>
            <person name="Chen Y.X."/>
            <person name="Fan D.D."/>
            <person name="He J."/>
            <person name="Hou H.L."/>
            <person name="Hu L."/>
            <person name="Hu X.T."/>
            <person name="Jiang X.T."/>
            <person name="Lai R."/>
            <person name="Lang Y.S."/>
            <person name="Liang B."/>
            <person name="Liao S.G."/>
            <person name="Mu D."/>
            <person name="Ma Y.Y."/>
            <person name="Niu Y.Y."/>
            <person name="Sun X.Q."/>
            <person name="Xia J.Q."/>
            <person name="Xiao J."/>
            <person name="Xiong Z.Q."/>
            <person name="Xu L."/>
            <person name="Yang L."/>
            <person name="Zhang Y."/>
            <person name="Zhao W."/>
            <person name="Zhao X.D."/>
            <person name="Zheng Y.T."/>
            <person name="Zhou J.M."/>
            <person name="Zhu Y.B."/>
            <person name="Zhang G.J."/>
            <person name="Wang J."/>
            <person name="Yao Y.G."/>
        </authorList>
    </citation>
    <scope>NUCLEOTIDE SEQUENCE [LARGE SCALE GENOMIC DNA]</scope>
</reference>
<evidence type="ECO:0000313" key="9">
    <source>
        <dbReference type="EMBL" id="ELW67466.1"/>
    </source>
</evidence>
<evidence type="ECO:0000256" key="1">
    <source>
        <dbReference type="ARBA" id="ARBA00004123"/>
    </source>
</evidence>
<dbReference type="InParanoid" id="L9KXD5"/>
<keyword evidence="4" id="KW-0539">Nucleus</keyword>
<comment type="similarity">
    <text evidence="2">Belongs to the HMGN family.</text>
</comment>
<evidence type="ECO:0000256" key="5">
    <source>
        <dbReference type="ARBA" id="ARBA00037490"/>
    </source>
</evidence>
<name>L9KXD5_TUPCH</name>
<dbReference type="Pfam" id="PF01101">
    <property type="entry name" value="HMG14_17"/>
    <property type="match status" value="1"/>
</dbReference>
<evidence type="ECO:0000256" key="8">
    <source>
        <dbReference type="SAM" id="MobiDB-lite"/>
    </source>
</evidence>
<feature type="compositionally biased region" description="Basic and acidic residues" evidence="8">
    <location>
        <begin position="47"/>
        <end position="65"/>
    </location>
</feature>
<feature type="region of interest" description="Disordered" evidence="8">
    <location>
        <begin position="1"/>
        <end position="125"/>
    </location>
</feature>
<evidence type="ECO:0000256" key="3">
    <source>
        <dbReference type="ARBA" id="ARBA00023125"/>
    </source>
</evidence>
<feature type="compositionally biased region" description="Basic and acidic residues" evidence="8">
    <location>
        <begin position="1"/>
        <end position="16"/>
    </location>
</feature>
<evidence type="ECO:0000256" key="2">
    <source>
        <dbReference type="ARBA" id="ARBA00007696"/>
    </source>
</evidence>
<sequence>MGMKLHSLEHCEEEVRATPGPTKACALLHPPCPVPTSRRRRHHHAQRKAEGEAKGDKATVKDGPQRRSARLSVKSAPPKPEPKSKTAPAKKGEKIPKGKKRKADAGKDGKNPAENGNAKTRPRKLKVLETPSEVCAFVITLYFW</sequence>
<dbReference type="GO" id="GO:0000785">
    <property type="term" value="C:chromatin"/>
    <property type="evidence" value="ECO:0007669"/>
    <property type="project" value="InterPro"/>
</dbReference>
<dbReference type="SMART" id="SM00527">
    <property type="entry name" value="HMG17"/>
    <property type="match status" value="1"/>
</dbReference>
<organism evidence="9 10">
    <name type="scientific">Tupaia chinensis</name>
    <name type="common">Chinese tree shrew</name>
    <name type="synonym">Tupaia belangeri chinensis</name>
    <dbReference type="NCBI Taxonomy" id="246437"/>
    <lineage>
        <taxon>Eukaryota</taxon>
        <taxon>Metazoa</taxon>
        <taxon>Chordata</taxon>
        <taxon>Craniata</taxon>
        <taxon>Vertebrata</taxon>
        <taxon>Euteleostomi</taxon>
        <taxon>Mammalia</taxon>
        <taxon>Eutheria</taxon>
        <taxon>Euarchontoglires</taxon>
        <taxon>Scandentia</taxon>
        <taxon>Tupaiidae</taxon>
        <taxon>Tupaia</taxon>
    </lineage>
</organism>
<evidence type="ECO:0000256" key="4">
    <source>
        <dbReference type="ARBA" id="ARBA00023242"/>
    </source>
</evidence>
<dbReference type="GO" id="GO:0006325">
    <property type="term" value="P:chromatin organization"/>
    <property type="evidence" value="ECO:0007669"/>
    <property type="project" value="TreeGrafter"/>
</dbReference>
<evidence type="ECO:0000313" key="10">
    <source>
        <dbReference type="Proteomes" id="UP000011518"/>
    </source>
</evidence>
<evidence type="ECO:0000256" key="7">
    <source>
        <dbReference type="ARBA" id="ARBA00042290"/>
    </source>
</evidence>